<reference evidence="1" key="1">
    <citation type="submission" date="2021-08" db="EMBL/GenBank/DDBJ databases">
        <title>Novel anaerobic bacterium isolated from sea squirt in East Sea, Republic of Korea.</title>
        <authorList>
            <person name="Nguyen T.H."/>
            <person name="Li Z."/>
            <person name="Lee Y.-J."/>
            <person name="Ko J."/>
            <person name="Kim S.-G."/>
        </authorList>
    </citation>
    <scope>NUCLEOTIDE SEQUENCE</scope>
    <source>
        <strain evidence="1">KCTC 25031</strain>
    </source>
</reference>
<dbReference type="EMBL" id="CP081303">
    <property type="protein sequence ID" value="QZE14532.1"/>
    <property type="molecule type" value="Genomic_DNA"/>
</dbReference>
<keyword evidence="2" id="KW-1185">Reference proteome</keyword>
<evidence type="ECO:0000313" key="2">
    <source>
        <dbReference type="Proteomes" id="UP000826212"/>
    </source>
</evidence>
<name>A0AC61NPQ2_9BACT</name>
<evidence type="ECO:0000313" key="1">
    <source>
        <dbReference type="EMBL" id="QZE14532.1"/>
    </source>
</evidence>
<dbReference type="Proteomes" id="UP000826212">
    <property type="component" value="Chromosome"/>
</dbReference>
<gene>
    <name evidence="1" type="ORF">K4L44_01280</name>
</gene>
<sequence length="565" mass="64054">MSTIKISLVLTLAILMSFTSCKKDEDTLPIGKKIENSELQTILKEMGYSFDANNKLVMNDKAQNTKTLNLSGKQLSSYKGLDIFPSLEEINLSDNLFTEFDFNKLPTTVTKVELQGNKLYSFSNLLQSNQINKLYLPETAKYNDDEVLKFYLKHKDIDMKIMNVDKMIKYTTLRTIPDIQLRSFLKTQYASLFTDSDQIDISKELTIQEAGEFNLGNLFMPFPEEITTLEGIQYVIRKVTGAININLANQAKISYLKFNPSVSAVMINNVDFTDAEIDFSNIENLFSWIMGQCPGIKKIDLSKSNKLGIKGIEIPFAGLAISGCEDLEEIVMKKIDELSFNAVIFENLPKLKSLNLKNLIEWQPSMVFKLTGLSNCKLTLPTKIKKDANGEKRSISIDKTISETKEGKKFLENNKDVLSVEIVDNKKSFKLHTDAIDPNMNHFTGVLEPTMNGDKYNNVQKTFKVTWKDNNKLDIELDGFKVGRMPGSVSIDIKDADYTTNQNGEKVFAGNYKKAVVMNMGIFTFRFDAAYSGHVQNNKLYFEIHSTGNVLWKTIKADIVFNRIQ</sequence>
<proteinExistence type="predicted"/>
<organism evidence="1 2">
    <name type="scientific">Halosquirtibacter laminarini</name>
    <dbReference type="NCBI Taxonomy" id="3374600"/>
    <lineage>
        <taxon>Bacteria</taxon>
        <taxon>Pseudomonadati</taxon>
        <taxon>Bacteroidota</taxon>
        <taxon>Bacteroidia</taxon>
        <taxon>Marinilabiliales</taxon>
        <taxon>Prolixibacteraceae</taxon>
        <taxon>Halosquirtibacter</taxon>
    </lineage>
</organism>
<protein>
    <submittedName>
        <fullName evidence="1">Uncharacterized protein</fullName>
    </submittedName>
</protein>
<accession>A0AC61NPQ2</accession>